<protein>
    <submittedName>
        <fullName evidence="3">Terminase small subunit</fullName>
    </submittedName>
</protein>
<dbReference type="PANTHER" id="PTHR41328">
    <property type="entry name" value="TERMINASE SMALL SUBUNIT-RELATED"/>
    <property type="match status" value="1"/>
</dbReference>
<gene>
    <name evidence="3" type="ORF">ACFQ4E_16165</name>
</gene>
<dbReference type="Gene3D" id="1.10.10.1400">
    <property type="entry name" value="Terminase, small subunit, N-terminal DNA-binding domain, HTH motif"/>
    <property type="match status" value="1"/>
</dbReference>
<dbReference type="EMBL" id="JBHTMU010000035">
    <property type="protein sequence ID" value="MFD1343965.1"/>
    <property type="molecule type" value="Genomic_DNA"/>
</dbReference>
<dbReference type="RefSeq" id="WP_386805363.1">
    <property type="nucleotide sequence ID" value="NZ_JBHTMU010000035.1"/>
</dbReference>
<name>A0ABW3ZLL3_9RHOB</name>
<dbReference type="InterPro" id="IPR038713">
    <property type="entry name" value="Terminase_Gp1_N_sf"/>
</dbReference>
<dbReference type="InterPro" id="IPR052404">
    <property type="entry name" value="SPP1-like_terminase"/>
</dbReference>
<keyword evidence="2" id="KW-0231">Viral genome packaging</keyword>
<evidence type="ECO:0000256" key="2">
    <source>
        <dbReference type="ARBA" id="ARBA00023219"/>
    </source>
</evidence>
<reference evidence="4" key="1">
    <citation type="journal article" date="2019" name="Int. J. Syst. Evol. Microbiol.">
        <title>The Global Catalogue of Microorganisms (GCM) 10K type strain sequencing project: providing services to taxonomists for standard genome sequencing and annotation.</title>
        <authorList>
            <consortium name="The Broad Institute Genomics Platform"/>
            <consortium name="The Broad Institute Genome Sequencing Center for Infectious Disease"/>
            <person name="Wu L."/>
            <person name="Ma J."/>
        </authorList>
    </citation>
    <scope>NUCLEOTIDE SEQUENCE [LARGE SCALE GENOMIC DNA]</scope>
    <source>
        <strain evidence="4">CCUG 62953</strain>
    </source>
</reference>
<comment type="caution">
    <text evidence="3">The sequence shown here is derived from an EMBL/GenBank/DDBJ whole genome shotgun (WGS) entry which is preliminary data.</text>
</comment>
<evidence type="ECO:0000313" key="3">
    <source>
        <dbReference type="EMBL" id="MFD1343965.1"/>
    </source>
</evidence>
<dbReference type="Pfam" id="PF03592">
    <property type="entry name" value="Terminase_2"/>
    <property type="match status" value="1"/>
</dbReference>
<organism evidence="3 4">
    <name type="scientific">Litorisediminicola beolgyonensis</name>
    <dbReference type="NCBI Taxonomy" id="1173614"/>
    <lineage>
        <taxon>Bacteria</taxon>
        <taxon>Pseudomonadati</taxon>
        <taxon>Pseudomonadota</taxon>
        <taxon>Alphaproteobacteria</taxon>
        <taxon>Rhodobacterales</taxon>
        <taxon>Paracoccaceae</taxon>
        <taxon>Litorisediminicola</taxon>
    </lineage>
</organism>
<accession>A0ABW3ZLL3</accession>
<sequence length="264" mass="29794">MISSGQPRLWFSTQAVCCAARMAVSSNACLASTKWDRFVLEPRALAVGTTLVNAKPKSKRSEPTSSRFQKAFLARVALGMRFGQDLSKRNQTRGGMLTEPKREAFCVAYALHGNATRAAVDAGYSQRSAYSQGSRLLKNDEVQNRIRQIRTERSERLEISHDLLFNLPVARATSNIAKFVDFNEDGSLDLTDKRASIYDLAVVKKLDVQTITRGTGDKQRTSRRIRIETHDPLPAIIRLLDEFFDQEPNAKLRLDLDQCRSWRD</sequence>
<evidence type="ECO:0000256" key="1">
    <source>
        <dbReference type="ARBA" id="ARBA00022612"/>
    </source>
</evidence>
<evidence type="ECO:0000313" key="4">
    <source>
        <dbReference type="Proteomes" id="UP001597135"/>
    </source>
</evidence>
<dbReference type="Proteomes" id="UP001597135">
    <property type="component" value="Unassembled WGS sequence"/>
</dbReference>
<dbReference type="InterPro" id="IPR005335">
    <property type="entry name" value="Terminase_ssu"/>
</dbReference>
<keyword evidence="4" id="KW-1185">Reference proteome</keyword>
<dbReference type="PANTHER" id="PTHR41328:SF2">
    <property type="entry name" value="TERMINASE SMALL SUBUNIT"/>
    <property type="match status" value="1"/>
</dbReference>
<proteinExistence type="predicted"/>
<keyword evidence="1" id="KW-1188">Viral release from host cell</keyword>